<proteinExistence type="predicted"/>
<organism evidence="1">
    <name type="scientific">bioreactor metagenome</name>
    <dbReference type="NCBI Taxonomy" id="1076179"/>
    <lineage>
        <taxon>unclassified sequences</taxon>
        <taxon>metagenomes</taxon>
        <taxon>ecological metagenomes</taxon>
    </lineage>
</organism>
<comment type="caution">
    <text evidence="1">The sequence shown here is derived from an EMBL/GenBank/DDBJ whole genome shotgun (WGS) entry which is preliminary data.</text>
</comment>
<protein>
    <submittedName>
        <fullName evidence="1">Uncharacterized protein</fullName>
    </submittedName>
</protein>
<reference evidence="1" key="1">
    <citation type="submission" date="2019-08" db="EMBL/GenBank/DDBJ databases">
        <authorList>
            <person name="Kucharzyk K."/>
            <person name="Murdoch R.W."/>
            <person name="Higgins S."/>
            <person name="Loffler F."/>
        </authorList>
    </citation>
    <scope>NUCLEOTIDE SEQUENCE</scope>
</reference>
<evidence type="ECO:0000313" key="1">
    <source>
        <dbReference type="EMBL" id="MPM49736.1"/>
    </source>
</evidence>
<sequence>MGTGFLKKSDENKEILERCEHLDKEFMYWAKYKNTVLIEVDITEVECWNNNGREYIDVQNKKSYRIG</sequence>
<gene>
    <name evidence="1" type="ORF">SDC9_96467</name>
</gene>
<accession>A0A645AA08</accession>
<dbReference type="EMBL" id="VSSQ01012652">
    <property type="protein sequence ID" value="MPM49736.1"/>
    <property type="molecule type" value="Genomic_DNA"/>
</dbReference>
<dbReference type="AlphaFoldDB" id="A0A645AA08"/>
<name>A0A645AA08_9ZZZZ</name>